<dbReference type="CDD" id="cd00038">
    <property type="entry name" value="CAP_ED"/>
    <property type="match status" value="1"/>
</dbReference>
<dbReference type="InterPro" id="IPR000595">
    <property type="entry name" value="cNMP-bd_dom"/>
</dbReference>
<keyword evidence="5 10" id="KW-1133">Transmembrane helix</keyword>
<feature type="transmembrane region" description="Helical" evidence="10">
    <location>
        <begin position="240"/>
        <end position="259"/>
    </location>
</feature>
<dbReference type="AlphaFoldDB" id="S8E433"/>
<keyword evidence="7 10" id="KW-0472">Membrane</keyword>
<organism evidence="12 13">
    <name type="scientific">Genlisea aurea</name>
    <dbReference type="NCBI Taxonomy" id="192259"/>
    <lineage>
        <taxon>Eukaryota</taxon>
        <taxon>Viridiplantae</taxon>
        <taxon>Streptophyta</taxon>
        <taxon>Embryophyta</taxon>
        <taxon>Tracheophyta</taxon>
        <taxon>Spermatophyta</taxon>
        <taxon>Magnoliopsida</taxon>
        <taxon>eudicotyledons</taxon>
        <taxon>Gunneridae</taxon>
        <taxon>Pentapetalae</taxon>
        <taxon>asterids</taxon>
        <taxon>lamiids</taxon>
        <taxon>Lamiales</taxon>
        <taxon>Lentibulariaceae</taxon>
        <taxon>Genlisea</taxon>
    </lineage>
</organism>
<dbReference type="SMART" id="SM00100">
    <property type="entry name" value="cNMP"/>
    <property type="match status" value="1"/>
</dbReference>
<dbReference type="GO" id="GO:0005216">
    <property type="term" value="F:monoatomic ion channel activity"/>
    <property type="evidence" value="ECO:0007669"/>
    <property type="project" value="InterPro"/>
</dbReference>
<comment type="similarity">
    <text evidence="2">Belongs to the cyclic nucleotide-gated cation channel (TC 1.A.1.5) family.</text>
</comment>
<evidence type="ECO:0000313" key="13">
    <source>
        <dbReference type="Proteomes" id="UP000015453"/>
    </source>
</evidence>
<dbReference type="Gene3D" id="2.60.120.10">
    <property type="entry name" value="Jelly Rolls"/>
    <property type="match status" value="1"/>
</dbReference>
<feature type="transmembrane region" description="Helical" evidence="10">
    <location>
        <begin position="208"/>
        <end position="228"/>
    </location>
</feature>
<keyword evidence="4 10" id="KW-0812">Transmembrane</keyword>
<evidence type="ECO:0000256" key="9">
    <source>
        <dbReference type="ARBA" id="ARBA00023303"/>
    </source>
</evidence>
<evidence type="ECO:0000256" key="2">
    <source>
        <dbReference type="ARBA" id="ARBA00010486"/>
    </source>
</evidence>
<dbReference type="Gene3D" id="1.10.287.630">
    <property type="entry name" value="Helix hairpin bin"/>
    <property type="match status" value="1"/>
</dbReference>
<dbReference type="SUPFAM" id="SSF54211">
    <property type="entry name" value="Ribosomal protein S5 domain 2-like"/>
    <property type="match status" value="1"/>
</dbReference>
<feature type="transmembrane region" description="Helical" evidence="10">
    <location>
        <begin position="491"/>
        <end position="512"/>
    </location>
</feature>
<dbReference type="InterPro" id="IPR001247">
    <property type="entry name" value="ExoRNase_PH_dom1"/>
</dbReference>
<comment type="caution">
    <text evidence="12">The sequence shown here is derived from an EMBL/GenBank/DDBJ whole genome shotgun (WGS) entry which is preliminary data.</text>
</comment>
<evidence type="ECO:0000256" key="3">
    <source>
        <dbReference type="ARBA" id="ARBA00022448"/>
    </source>
</evidence>
<dbReference type="Gene3D" id="3.30.230.70">
    <property type="entry name" value="GHMP Kinase, N-terminal domain"/>
    <property type="match status" value="1"/>
</dbReference>
<evidence type="ECO:0000256" key="10">
    <source>
        <dbReference type="SAM" id="Phobius"/>
    </source>
</evidence>
<keyword evidence="9" id="KW-0407">Ion channel</keyword>
<dbReference type="EMBL" id="AUSU01001668">
    <property type="protein sequence ID" value="EPS70473.1"/>
    <property type="molecule type" value="Genomic_DNA"/>
</dbReference>
<sequence length="802" mass="90066">MAPETKDLSSMLQKSLEGAIILKSFPKTTVDVFALVLESGGSDLSVITTCASLALADAGILLYDLSCHGKILVVDPVSEEESCQDGSLMITCMPSRYEVTQMALTGEWTTSKINEVTVKEGGMQLCLDACSKLGEIMSSRKSIDDEAASENSSPAGFMRMVAKIRKNRGTILMGEFKVLSRVFSEDYEVGEGRVFDPRGRGIRIWNRIFLSACLASLFVDPLFFYLPAVVSEVACIDIEFNAGVVLTVVRSVADIFYALRIYMQFRTAYVAPSSRVFGRGELVVDPSKIASRYLRRLFWLDVAAALPLPQALIWFVIPIIGGSVMMNAKNVLRFVVIFQYFPRLLRIFPLVSQIVETAGVITERAWAGAAYNLMLYMLASHVLGAAWYLLSIERQESCWRHVCNAVESPDCRDGYFDCRRVGDAARKTWFRSSNITRMCDPDAFGIYADAVSSGVVSAEFFDKYLFCLRWGLKTLSCLGQNLAPSTGVGEILFAVAVVPLGLVLFALLIGNMQTYLQSTTMRLEEWRIRRTDTERWMRHRRLPAELREAVRRYDRYRWIATRGVDEEALLGGLPRDLRRDIKRHLCCDLVRRVPLLDEIDGRILDAICERLKPALCTEGTCLMREGDPVEEMLFIIRGDLDSFTTGGGRTGFFNSCRIGSGEFCGEEILPWALDPRPSRILPSSTRTVRSVSEVEAFALRADDLRFVAARFRRFRSKRLRWKFRFHSHQWRAWAACFIQAAWRRCKRRRMAAQLRAAELLAAMSNRSSELDALKSGDAGSAIAAANSLVKPSEPDFSALDED</sequence>
<feature type="transmembrane region" description="Helical" evidence="10">
    <location>
        <begin position="297"/>
        <end position="320"/>
    </location>
</feature>
<evidence type="ECO:0000256" key="6">
    <source>
        <dbReference type="ARBA" id="ARBA00023065"/>
    </source>
</evidence>
<feature type="domain" description="Cyclic nucleotide-binding" evidence="11">
    <location>
        <begin position="595"/>
        <end position="680"/>
    </location>
</feature>
<dbReference type="SUPFAM" id="SSF81324">
    <property type="entry name" value="Voltage-gated potassium channels"/>
    <property type="match status" value="1"/>
</dbReference>
<keyword evidence="6" id="KW-0406">Ion transport</keyword>
<dbReference type="FunFam" id="1.10.287.630:FF:000003">
    <property type="entry name" value="Cyclic nucleotide-gated ion channel 1"/>
    <property type="match status" value="1"/>
</dbReference>
<feature type="transmembrane region" description="Helical" evidence="10">
    <location>
        <begin position="373"/>
        <end position="390"/>
    </location>
</feature>
<dbReference type="InterPro" id="IPR036345">
    <property type="entry name" value="ExoRNase_PH_dom2_sf"/>
</dbReference>
<keyword evidence="13" id="KW-1185">Reference proteome</keyword>
<protein>
    <recommendedName>
        <fullName evidence="11">Cyclic nucleotide-binding domain-containing protein</fullName>
    </recommendedName>
</protein>
<dbReference type="Pfam" id="PF00520">
    <property type="entry name" value="Ion_trans"/>
    <property type="match status" value="1"/>
</dbReference>
<evidence type="ECO:0000256" key="5">
    <source>
        <dbReference type="ARBA" id="ARBA00022989"/>
    </source>
</evidence>
<dbReference type="Proteomes" id="UP000015453">
    <property type="component" value="Unassembled WGS sequence"/>
</dbReference>
<reference evidence="12 13" key="1">
    <citation type="journal article" date="2013" name="BMC Genomics">
        <title>The miniature genome of a carnivorous plant Genlisea aurea contains a low number of genes and short non-coding sequences.</title>
        <authorList>
            <person name="Leushkin E.V."/>
            <person name="Sutormin R.A."/>
            <person name="Nabieva E.R."/>
            <person name="Penin A.A."/>
            <person name="Kondrashov A.S."/>
            <person name="Logacheva M.D."/>
        </authorList>
    </citation>
    <scope>NUCLEOTIDE SEQUENCE [LARGE SCALE GENOMIC DNA]</scope>
</reference>
<gene>
    <name evidence="12" type="ORF">M569_04287</name>
</gene>
<dbReference type="InterPro" id="IPR005821">
    <property type="entry name" value="Ion_trans_dom"/>
</dbReference>
<dbReference type="SUPFAM" id="SSF51206">
    <property type="entry name" value="cAMP-binding domain-like"/>
    <property type="match status" value="1"/>
</dbReference>
<evidence type="ECO:0000256" key="1">
    <source>
        <dbReference type="ARBA" id="ARBA00004127"/>
    </source>
</evidence>
<evidence type="ECO:0000256" key="8">
    <source>
        <dbReference type="ARBA" id="ARBA00023286"/>
    </source>
</evidence>
<name>S8E433_9LAMI</name>
<keyword evidence="8" id="KW-1071">Ligand-gated ion channel</keyword>
<dbReference type="PANTHER" id="PTHR45651:SF12">
    <property type="entry name" value="CYCLIC NUCLEOTIDE-GATED ION CHANNEL 15-RELATED"/>
    <property type="match status" value="1"/>
</dbReference>
<dbReference type="PROSITE" id="PS50042">
    <property type="entry name" value="CNMP_BINDING_3"/>
    <property type="match status" value="1"/>
</dbReference>
<dbReference type="PANTHER" id="PTHR45651">
    <property type="entry name" value="CYCLIC NUCLEOTIDE-GATED ION CHANNEL 15-RELATED-RELATED"/>
    <property type="match status" value="1"/>
</dbReference>
<dbReference type="InterPro" id="IPR014710">
    <property type="entry name" value="RmlC-like_jellyroll"/>
</dbReference>
<keyword evidence="3" id="KW-0813">Transport</keyword>
<dbReference type="InterPro" id="IPR018490">
    <property type="entry name" value="cNMP-bd_dom_sf"/>
</dbReference>
<evidence type="ECO:0000256" key="4">
    <source>
        <dbReference type="ARBA" id="ARBA00022692"/>
    </source>
</evidence>
<dbReference type="FunFam" id="2.60.120.10:FF:000024">
    <property type="entry name" value="Cyclic nucleotide-gated ion channel 1"/>
    <property type="match status" value="1"/>
</dbReference>
<dbReference type="InterPro" id="IPR020568">
    <property type="entry name" value="Ribosomal_Su5_D2-typ_SF"/>
</dbReference>
<dbReference type="Pfam" id="PF01138">
    <property type="entry name" value="RNase_PH"/>
    <property type="match status" value="1"/>
</dbReference>
<comment type="subcellular location">
    <subcellularLocation>
        <location evidence="1">Endomembrane system</location>
        <topology evidence="1">Multi-pass membrane protein</topology>
    </subcellularLocation>
</comment>
<dbReference type="GO" id="GO:0012505">
    <property type="term" value="C:endomembrane system"/>
    <property type="evidence" value="ECO:0007669"/>
    <property type="project" value="UniProtKB-SubCell"/>
</dbReference>
<dbReference type="GO" id="GO:0016020">
    <property type="term" value="C:membrane"/>
    <property type="evidence" value="ECO:0007669"/>
    <property type="project" value="InterPro"/>
</dbReference>
<dbReference type="InterPro" id="IPR027408">
    <property type="entry name" value="PNPase/RNase_PH_dom_sf"/>
</dbReference>
<evidence type="ECO:0000256" key="7">
    <source>
        <dbReference type="ARBA" id="ARBA00023136"/>
    </source>
</evidence>
<dbReference type="SUPFAM" id="SSF55666">
    <property type="entry name" value="Ribonuclease PH domain 2-like"/>
    <property type="match status" value="1"/>
</dbReference>
<evidence type="ECO:0000313" key="12">
    <source>
        <dbReference type="EMBL" id="EPS70473.1"/>
    </source>
</evidence>
<dbReference type="Gene3D" id="1.10.287.70">
    <property type="match status" value="1"/>
</dbReference>
<dbReference type="OrthoDB" id="421226at2759"/>
<accession>S8E433</accession>
<proteinExistence type="inferred from homology"/>
<evidence type="ECO:0000259" key="11">
    <source>
        <dbReference type="PROSITE" id="PS50042"/>
    </source>
</evidence>